<sequence>MVRQALLALAGLALVSLSWAQIRVTVETPPPPVLVISADLRVSLVPGLVVVERVAEPQGILVVYRGNRIAQVYEHHHRDLTNRGWTRVKHQASPGRYKSEYRRGKAKARLEVQERRGRLEVRIKEG</sequence>
<dbReference type="EMBL" id="QWKZ01000042">
    <property type="protein sequence ID" value="RIH85625.1"/>
    <property type="molecule type" value="Genomic_DNA"/>
</dbReference>
<keyword evidence="1" id="KW-0732">Signal</keyword>
<feature type="chain" id="PRO_5017456014" evidence="1">
    <location>
        <begin position="21"/>
        <end position="126"/>
    </location>
</feature>
<dbReference type="OrthoDB" id="32748at2"/>
<evidence type="ECO:0000256" key="1">
    <source>
        <dbReference type="SAM" id="SignalP"/>
    </source>
</evidence>
<dbReference type="RefSeq" id="WP_119360144.1">
    <property type="nucleotide sequence ID" value="NZ_QWKZ01000042.1"/>
</dbReference>
<dbReference type="Proteomes" id="UP000265800">
    <property type="component" value="Unassembled WGS sequence"/>
</dbReference>
<gene>
    <name evidence="2" type="ORF">Mlute_01517</name>
</gene>
<comment type="caution">
    <text evidence="2">The sequence shown here is derived from an EMBL/GenBank/DDBJ whole genome shotgun (WGS) entry which is preliminary data.</text>
</comment>
<name>A0A399EP14_9DEIN</name>
<evidence type="ECO:0000313" key="3">
    <source>
        <dbReference type="Proteomes" id="UP000265800"/>
    </source>
</evidence>
<evidence type="ECO:0000313" key="2">
    <source>
        <dbReference type="EMBL" id="RIH85625.1"/>
    </source>
</evidence>
<protein>
    <submittedName>
        <fullName evidence="2">Uncharacterized protein</fullName>
    </submittedName>
</protein>
<proteinExistence type="predicted"/>
<keyword evidence="3" id="KW-1185">Reference proteome</keyword>
<organism evidence="2 3">
    <name type="scientific">Meiothermus luteus</name>
    <dbReference type="NCBI Taxonomy" id="2026184"/>
    <lineage>
        <taxon>Bacteria</taxon>
        <taxon>Thermotogati</taxon>
        <taxon>Deinococcota</taxon>
        <taxon>Deinococci</taxon>
        <taxon>Thermales</taxon>
        <taxon>Thermaceae</taxon>
        <taxon>Meiothermus</taxon>
    </lineage>
</organism>
<reference evidence="2 3" key="1">
    <citation type="submission" date="2018-08" db="EMBL/GenBank/DDBJ databases">
        <title>Meiothermus luteus KCTC 52599 genome sequencing project.</title>
        <authorList>
            <person name="Da Costa M.S."/>
            <person name="Albuquerque L."/>
            <person name="Raposo P."/>
            <person name="Froufe H.J.C."/>
            <person name="Barroso C.S."/>
            <person name="Egas C."/>
        </authorList>
    </citation>
    <scope>NUCLEOTIDE SEQUENCE [LARGE SCALE GENOMIC DNA]</scope>
    <source>
        <strain evidence="2 3">KCTC 52599</strain>
    </source>
</reference>
<dbReference type="AlphaFoldDB" id="A0A399EP14"/>
<accession>A0A399EP14</accession>
<feature type="signal peptide" evidence="1">
    <location>
        <begin position="1"/>
        <end position="20"/>
    </location>
</feature>